<evidence type="ECO:0000313" key="2">
    <source>
        <dbReference type="Proteomes" id="UP001150581"/>
    </source>
</evidence>
<reference evidence="1" key="1">
    <citation type="submission" date="2022-07" db="EMBL/GenBank/DDBJ databases">
        <title>Phylogenomic reconstructions and comparative analyses of Kickxellomycotina fungi.</title>
        <authorList>
            <person name="Reynolds N.K."/>
            <person name="Stajich J.E."/>
            <person name="Barry K."/>
            <person name="Grigoriev I.V."/>
            <person name="Crous P."/>
            <person name="Smith M.E."/>
        </authorList>
    </citation>
    <scope>NUCLEOTIDE SEQUENCE</scope>
    <source>
        <strain evidence="1">Benny 63K</strain>
    </source>
</reference>
<name>A0ACC1IRA2_9FUNG</name>
<dbReference type="Proteomes" id="UP001150581">
    <property type="component" value="Unassembled WGS sequence"/>
</dbReference>
<proteinExistence type="predicted"/>
<keyword evidence="2" id="KW-1185">Reference proteome</keyword>
<evidence type="ECO:0000313" key="1">
    <source>
        <dbReference type="EMBL" id="KAJ1899209.1"/>
    </source>
</evidence>
<dbReference type="EMBL" id="JANBPG010000171">
    <property type="protein sequence ID" value="KAJ1899209.1"/>
    <property type="molecule type" value="Genomic_DNA"/>
</dbReference>
<gene>
    <name evidence="1" type="ORF">LPJ66_002258</name>
</gene>
<protein>
    <submittedName>
        <fullName evidence="1">Uncharacterized protein</fullName>
    </submittedName>
</protein>
<sequence length="387" mass="42221">MPSRMNGFARELRSILRISTNPAATTPASAGTASTTLTATTTALTVPRKANVLRRAFHAVFKTKLKASSDIDNAAGIIYQLQCALDEERAARYVAEARLEGTEDALCELNIEYFNEYTARYVADTNRADAESKNAALSTGIDAFQANLAELEAARAQEAEIRSAAEFACASIGAAFSKLESALEVAKVAQAELVASCAQESLARIMAEFELMTLRAQVAPLQHQLAKACNQADTAHNELRVLHAEAKGLRHELEKTSTKADNAHNELEGLRAEVVKLRCESRASITTKHNEAFLMYGLADSAIYKNDYYSEKAADYGLEIDIVGARMDALRRKISERKVKLDSADGVHSVSIGELGAECGMLAMRSKMLFKLDNIKPAKKRRVLLNM</sequence>
<organism evidence="1 2">
    <name type="scientific">Kickxella alabastrina</name>
    <dbReference type="NCBI Taxonomy" id="61397"/>
    <lineage>
        <taxon>Eukaryota</taxon>
        <taxon>Fungi</taxon>
        <taxon>Fungi incertae sedis</taxon>
        <taxon>Zoopagomycota</taxon>
        <taxon>Kickxellomycotina</taxon>
        <taxon>Kickxellomycetes</taxon>
        <taxon>Kickxellales</taxon>
        <taxon>Kickxellaceae</taxon>
        <taxon>Kickxella</taxon>
    </lineage>
</organism>
<accession>A0ACC1IRA2</accession>
<comment type="caution">
    <text evidence="1">The sequence shown here is derived from an EMBL/GenBank/DDBJ whole genome shotgun (WGS) entry which is preliminary data.</text>
</comment>